<dbReference type="GO" id="GO:0005886">
    <property type="term" value="C:plasma membrane"/>
    <property type="evidence" value="ECO:0007669"/>
    <property type="project" value="UniProtKB-SubCell"/>
</dbReference>
<evidence type="ECO:0000256" key="5">
    <source>
        <dbReference type="ARBA" id="ARBA00023136"/>
    </source>
</evidence>
<keyword evidence="3 6" id="KW-0812">Transmembrane</keyword>
<dbReference type="eggNOG" id="COG4399">
    <property type="taxonomic scope" value="Bacteria"/>
</dbReference>
<organism evidence="7 9">
    <name type="scientific">Alkalihalobacillus alcalophilus ATCC 27647 = CGMCC 1.3604</name>
    <dbReference type="NCBI Taxonomy" id="1218173"/>
    <lineage>
        <taxon>Bacteria</taxon>
        <taxon>Bacillati</taxon>
        <taxon>Bacillota</taxon>
        <taxon>Bacilli</taxon>
        <taxon>Bacillales</taxon>
        <taxon>Bacillaceae</taxon>
        <taxon>Alkalihalobacillus</taxon>
    </lineage>
</organism>
<dbReference type="Pfam" id="PF04286">
    <property type="entry name" value="DUF445"/>
    <property type="match status" value="1"/>
</dbReference>
<gene>
    <name evidence="8" type="ORF">AJ85_07125</name>
    <name evidence="7" type="ORF">BALCAV_0206515</name>
</gene>
<accession>A0A094YWZ9</accession>
<dbReference type="Proteomes" id="UP000002754">
    <property type="component" value="Unassembled WGS sequence"/>
</dbReference>
<evidence type="ECO:0000256" key="4">
    <source>
        <dbReference type="ARBA" id="ARBA00022989"/>
    </source>
</evidence>
<evidence type="ECO:0000313" key="7">
    <source>
        <dbReference type="EMBL" id="KGA98052.1"/>
    </source>
</evidence>
<dbReference type="InterPro" id="IPR007383">
    <property type="entry name" value="DUF445"/>
</dbReference>
<dbReference type="RefSeq" id="WP_003322906.1">
    <property type="nucleotide sequence ID" value="NZ_ALPT02000016.1"/>
</dbReference>
<keyword evidence="5 6" id="KW-0472">Membrane</keyword>
<keyword evidence="4 6" id="KW-1133">Transmembrane helix</keyword>
<evidence type="ECO:0000256" key="2">
    <source>
        <dbReference type="ARBA" id="ARBA00008053"/>
    </source>
</evidence>
<evidence type="ECO:0000313" key="10">
    <source>
        <dbReference type="Proteomes" id="UP000297014"/>
    </source>
</evidence>
<feature type="transmembrane region" description="Helical" evidence="6">
    <location>
        <begin position="356"/>
        <end position="378"/>
    </location>
</feature>
<dbReference type="Proteomes" id="UP000297014">
    <property type="component" value="Unassembled WGS sequence"/>
</dbReference>
<comment type="similarity">
    <text evidence="2">Belongs to the UPF0754 family.</text>
</comment>
<dbReference type="PIRSF" id="PIRSF032178">
    <property type="entry name" value="UCP032178"/>
    <property type="match status" value="1"/>
</dbReference>
<dbReference type="PANTHER" id="PTHR35791:SF1">
    <property type="entry name" value="UPF0754 MEMBRANE PROTEIN YHEB"/>
    <property type="match status" value="1"/>
</dbReference>
<comment type="caution">
    <text evidence="7">The sequence shown here is derived from an EMBL/GenBank/DDBJ whole genome shotgun (WGS) entry which is preliminary data.</text>
</comment>
<evidence type="ECO:0000256" key="6">
    <source>
        <dbReference type="SAM" id="Phobius"/>
    </source>
</evidence>
<protein>
    <submittedName>
        <fullName evidence="7">Uncharacterized protein</fullName>
    </submittedName>
</protein>
<dbReference type="AlphaFoldDB" id="A0A094YWZ9"/>
<dbReference type="PANTHER" id="PTHR35791">
    <property type="entry name" value="UPF0754 MEMBRANE PROTEIN YHEB"/>
    <property type="match status" value="1"/>
</dbReference>
<dbReference type="InterPro" id="IPR016991">
    <property type="entry name" value="UCP032178"/>
</dbReference>
<name>A0A094YWZ9_ALKAL</name>
<evidence type="ECO:0000256" key="1">
    <source>
        <dbReference type="ARBA" id="ARBA00004236"/>
    </source>
</evidence>
<evidence type="ECO:0000256" key="3">
    <source>
        <dbReference type="ARBA" id="ARBA00022692"/>
    </source>
</evidence>
<keyword evidence="9" id="KW-1185">Reference proteome</keyword>
<sequence length="379" mass="43701">MENMWTIVFMVIVGALIGGLTNLLAIRMLFRPYKQIKVGTFKVPFTPGLIPKRHQEIAKQLGDTVVKYLLTSDGLAEKVKSEAFINGFTSWIQIEANKVLESEETLASFLEKKWKIDKPKKQLQLKIDQHLGAEYEAFFDKHKETTIVTLMPIELSKKVQQSIPAMAEWIQDNFDQKLQSSEGKEQLNAMVERYLLKKGTLGNMLKMFLGNDRLVDKLQPQISKLIQDEQTKELIESVLRKEWYQIQNKPIEDLKGLVTKEQFLTNLSPFVQEKMPVVNWLDKPISEISKTYQAQIINRIIPSIVKFVIDVLVERLPFILEKLQLEEIVRKQVEGFPLERLEEIVVSIAKRELKMITWLGAFLGGFIGLFQGLIVLFLV</sequence>
<reference evidence="7 9" key="1">
    <citation type="journal article" date="2014" name="Genome Announc.">
        <title>Draft Genome Sequence of Bacillus alcalophilus AV1934, a Classic Alkaliphile Isolated from Human Feces in 1934.</title>
        <authorList>
            <person name="Attie O."/>
            <person name="Jayaprakash A."/>
            <person name="Shah H."/>
            <person name="Paulsen I.T."/>
            <person name="Morino M."/>
            <person name="Takahashi Y."/>
            <person name="Narumi I."/>
            <person name="Sachidanandam R."/>
            <person name="Satoh K."/>
            <person name="Ito M."/>
            <person name="Krulwich T.A."/>
        </authorList>
    </citation>
    <scope>NUCLEOTIDE SEQUENCE [LARGE SCALE GENOMIC DNA]</scope>
    <source>
        <strain evidence="7 9">AV1934</strain>
    </source>
</reference>
<reference evidence="8 10" key="2">
    <citation type="submission" date="2014-01" db="EMBL/GenBank/DDBJ databases">
        <title>Draft genome sequencing of Bacillus alcalophilus CGMCC 1.3604.</title>
        <authorList>
            <person name="Yang J."/>
            <person name="Diao L."/>
            <person name="Yang S."/>
        </authorList>
    </citation>
    <scope>NUCLEOTIDE SEQUENCE [LARGE SCALE GENOMIC DNA]</scope>
    <source>
        <strain evidence="8 10">CGMCC 1.3604</strain>
    </source>
</reference>
<dbReference type="EMBL" id="JALP01000397">
    <property type="protein sequence ID" value="THG88312.1"/>
    <property type="molecule type" value="Genomic_DNA"/>
</dbReference>
<comment type="subcellular location">
    <subcellularLocation>
        <location evidence="1">Cell membrane</location>
    </subcellularLocation>
</comment>
<dbReference type="STRING" id="1218173.BALCAV_0206515"/>
<feature type="transmembrane region" description="Helical" evidence="6">
    <location>
        <begin position="6"/>
        <end position="30"/>
    </location>
</feature>
<dbReference type="OrthoDB" id="9787430at2"/>
<dbReference type="EMBL" id="ALPT02000016">
    <property type="protein sequence ID" value="KGA98052.1"/>
    <property type="molecule type" value="Genomic_DNA"/>
</dbReference>
<proteinExistence type="inferred from homology"/>
<evidence type="ECO:0000313" key="9">
    <source>
        <dbReference type="Proteomes" id="UP000002754"/>
    </source>
</evidence>
<evidence type="ECO:0000313" key="8">
    <source>
        <dbReference type="EMBL" id="THG88312.1"/>
    </source>
</evidence>